<feature type="region of interest" description="Disordered" evidence="2">
    <location>
        <begin position="1"/>
        <end position="20"/>
    </location>
</feature>
<dbReference type="OMA" id="PYHEMER"/>
<keyword evidence="4" id="KW-1185">Reference proteome</keyword>
<sequence length="238" mass="26529">MRTRSSGSVKTFTSDSIPEKADSEELVKALDEVTKSTAVPRCVKKALGLLSSQLTLLLEEKDKLIRELRDENDSLRQTIATLESKISLSGSEQANDLITSASMNSSPSESDVERARSVIIGRLPELKNAPIRDRLGYDFENVCKILHFLGVDCYPTAVYRLGKPIEGGNRLIKVVLPCSKFRNIAVHRAKRLVFFQWKGVYLRPSLPLEERRRFVTGVSKTSQSQLSNVSGDMSLRSS</sequence>
<dbReference type="AlphaFoldDB" id="A0A0N4YM73"/>
<reference evidence="5" key="1">
    <citation type="submission" date="2017-02" db="UniProtKB">
        <authorList>
            <consortium name="WormBaseParasite"/>
        </authorList>
    </citation>
    <scope>IDENTIFICATION</scope>
</reference>
<feature type="compositionally biased region" description="Polar residues" evidence="2">
    <location>
        <begin position="1"/>
        <end position="16"/>
    </location>
</feature>
<protein>
    <submittedName>
        <fullName evidence="5">Transposase</fullName>
    </submittedName>
</protein>
<reference evidence="3 4" key="2">
    <citation type="submission" date="2018-11" db="EMBL/GenBank/DDBJ databases">
        <authorList>
            <consortium name="Pathogen Informatics"/>
        </authorList>
    </citation>
    <scope>NUCLEOTIDE SEQUENCE [LARGE SCALE GENOMIC DNA]</scope>
</reference>
<keyword evidence="1" id="KW-0175">Coiled coil</keyword>
<evidence type="ECO:0000256" key="1">
    <source>
        <dbReference type="SAM" id="Coils"/>
    </source>
</evidence>
<name>A0A0N4YM73_NIPBR</name>
<accession>A0A0N4YM73</accession>
<dbReference type="EMBL" id="UYSL01023279">
    <property type="protein sequence ID" value="VDL81974.1"/>
    <property type="molecule type" value="Genomic_DNA"/>
</dbReference>
<feature type="coiled-coil region" evidence="1">
    <location>
        <begin position="51"/>
        <end position="85"/>
    </location>
</feature>
<evidence type="ECO:0000313" key="4">
    <source>
        <dbReference type="Proteomes" id="UP000271162"/>
    </source>
</evidence>
<dbReference type="WBParaSite" id="NBR_0001825201-mRNA-1">
    <property type="protein sequence ID" value="NBR_0001825201-mRNA-1"/>
    <property type="gene ID" value="NBR_0001825201"/>
</dbReference>
<evidence type="ECO:0000313" key="3">
    <source>
        <dbReference type="EMBL" id="VDL81974.1"/>
    </source>
</evidence>
<proteinExistence type="predicted"/>
<organism evidence="5">
    <name type="scientific">Nippostrongylus brasiliensis</name>
    <name type="common">Rat hookworm</name>
    <dbReference type="NCBI Taxonomy" id="27835"/>
    <lineage>
        <taxon>Eukaryota</taxon>
        <taxon>Metazoa</taxon>
        <taxon>Ecdysozoa</taxon>
        <taxon>Nematoda</taxon>
        <taxon>Chromadorea</taxon>
        <taxon>Rhabditida</taxon>
        <taxon>Rhabditina</taxon>
        <taxon>Rhabditomorpha</taxon>
        <taxon>Strongyloidea</taxon>
        <taxon>Heligmosomidae</taxon>
        <taxon>Nippostrongylus</taxon>
    </lineage>
</organism>
<evidence type="ECO:0000313" key="5">
    <source>
        <dbReference type="WBParaSite" id="NBR_0001825201-mRNA-1"/>
    </source>
</evidence>
<evidence type="ECO:0000256" key="2">
    <source>
        <dbReference type="SAM" id="MobiDB-lite"/>
    </source>
</evidence>
<gene>
    <name evidence="3" type="ORF">NBR_LOCUS18253</name>
</gene>
<dbReference type="Proteomes" id="UP000271162">
    <property type="component" value="Unassembled WGS sequence"/>
</dbReference>